<comment type="caution">
    <text evidence="1">The sequence shown here is derived from an EMBL/GenBank/DDBJ whole genome shotgun (WGS) entry which is preliminary data.</text>
</comment>
<evidence type="ECO:0000313" key="1">
    <source>
        <dbReference type="EMBL" id="MBB3114772.1"/>
    </source>
</evidence>
<organism evidence="1 2">
    <name type="scientific">Paenibacillus phyllosphaerae</name>
    <dbReference type="NCBI Taxonomy" id="274593"/>
    <lineage>
        <taxon>Bacteria</taxon>
        <taxon>Bacillati</taxon>
        <taxon>Bacillota</taxon>
        <taxon>Bacilli</taxon>
        <taxon>Bacillales</taxon>
        <taxon>Paenibacillaceae</taxon>
        <taxon>Paenibacillus</taxon>
    </lineage>
</organism>
<accession>A0A7W5B5I2</accession>
<proteinExistence type="predicted"/>
<evidence type="ECO:0000313" key="2">
    <source>
        <dbReference type="Proteomes" id="UP000570361"/>
    </source>
</evidence>
<name>A0A7W5B5I2_9BACL</name>
<sequence length="41" mass="4394">MSCWDELNKMCAVPPLLDPSQRLVFGGGEPGFIPTFAAQGL</sequence>
<gene>
    <name evidence="1" type="ORF">FHS18_006932</name>
</gene>
<dbReference type="EMBL" id="JACHXK010000044">
    <property type="protein sequence ID" value="MBB3114772.1"/>
    <property type="molecule type" value="Genomic_DNA"/>
</dbReference>
<dbReference type="AlphaFoldDB" id="A0A7W5B5I2"/>
<keyword evidence="2" id="KW-1185">Reference proteome</keyword>
<reference evidence="1 2" key="1">
    <citation type="submission" date="2020-08" db="EMBL/GenBank/DDBJ databases">
        <title>Genomic Encyclopedia of Type Strains, Phase III (KMG-III): the genomes of soil and plant-associated and newly described type strains.</title>
        <authorList>
            <person name="Whitman W."/>
        </authorList>
    </citation>
    <scope>NUCLEOTIDE SEQUENCE [LARGE SCALE GENOMIC DNA]</scope>
    <source>
        <strain evidence="1 2">CECT 5862</strain>
    </source>
</reference>
<dbReference type="Proteomes" id="UP000570361">
    <property type="component" value="Unassembled WGS sequence"/>
</dbReference>
<protein>
    <submittedName>
        <fullName evidence="1">Uncharacterized protein</fullName>
    </submittedName>
</protein>